<feature type="region of interest" description="Disordered" evidence="1">
    <location>
        <begin position="1"/>
        <end position="121"/>
    </location>
</feature>
<name>A0AAV7Q3Z9_PLEWA</name>
<accession>A0AAV7Q3Z9</accession>
<feature type="compositionally biased region" description="Low complexity" evidence="1">
    <location>
        <begin position="85"/>
        <end position="104"/>
    </location>
</feature>
<organism evidence="2 3">
    <name type="scientific">Pleurodeles waltl</name>
    <name type="common">Iberian ribbed newt</name>
    <dbReference type="NCBI Taxonomy" id="8319"/>
    <lineage>
        <taxon>Eukaryota</taxon>
        <taxon>Metazoa</taxon>
        <taxon>Chordata</taxon>
        <taxon>Craniata</taxon>
        <taxon>Vertebrata</taxon>
        <taxon>Euteleostomi</taxon>
        <taxon>Amphibia</taxon>
        <taxon>Batrachia</taxon>
        <taxon>Caudata</taxon>
        <taxon>Salamandroidea</taxon>
        <taxon>Salamandridae</taxon>
        <taxon>Pleurodelinae</taxon>
        <taxon>Pleurodeles</taxon>
    </lineage>
</organism>
<gene>
    <name evidence="2" type="ORF">NDU88_001484</name>
</gene>
<evidence type="ECO:0000313" key="3">
    <source>
        <dbReference type="Proteomes" id="UP001066276"/>
    </source>
</evidence>
<evidence type="ECO:0000313" key="2">
    <source>
        <dbReference type="EMBL" id="KAJ1135038.1"/>
    </source>
</evidence>
<feature type="compositionally biased region" description="Polar residues" evidence="1">
    <location>
        <begin position="63"/>
        <end position="82"/>
    </location>
</feature>
<sequence>MQARLYRRSGPLRLSYSKPEGAPPQGKPSEHPNPPPDPPPRHPDRTFKPRPARPPAYAPYLNTGRSSAEANTPQPPLRSQQRPCAPGARSRGPPSSPDPCGRPAEVAPRLPELFLHRPSCP</sequence>
<dbReference type="EMBL" id="JANPWB010000010">
    <property type="protein sequence ID" value="KAJ1135038.1"/>
    <property type="molecule type" value="Genomic_DNA"/>
</dbReference>
<feature type="compositionally biased region" description="Pro residues" evidence="1">
    <location>
        <begin position="21"/>
        <end position="38"/>
    </location>
</feature>
<proteinExistence type="predicted"/>
<protein>
    <submittedName>
        <fullName evidence="2">Uncharacterized protein</fullName>
    </submittedName>
</protein>
<dbReference type="AlphaFoldDB" id="A0AAV7Q3Z9"/>
<keyword evidence="3" id="KW-1185">Reference proteome</keyword>
<comment type="caution">
    <text evidence="2">The sequence shown here is derived from an EMBL/GenBank/DDBJ whole genome shotgun (WGS) entry which is preliminary data.</text>
</comment>
<reference evidence="2" key="1">
    <citation type="journal article" date="2022" name="bioRxiv">
        <title>Sequencing and chromosome-scale assembly of the giantPleurodeles waltlgenome.</title>
        <authorList>
            <person name="Brown T."/>
            <person name="Elewa A."/>
            <person name="Iarovenko S."/>
            <person name="Subramanian E."/>
            <person name="Araus A.J."/>
            <person name="Petzold A."/>
            <person name="Susuki M."/>
            <person name="Suzuki K.-i.T."/>
            <person name="Hayashi T."/>
            <person name="Toyoda A."/>
            <person name="Oliveira C."/>
            <person name="Osipova E."/>
            <person name="Leigh N.D."/>
            <person name="Simon A."/>
            <person name="Yun M.H."/>
        </authorList>
    </citation>
    <scope>NUCLEOTIDE SEQUENCE</scope>
    <source>
        <strain evidence="2">20211129_DDA</strain>
        <tissue evidence="2">Liver</tissue>
    </source>
</reference>
<evidence type="ECO:0000256" key="1">
    <source>
        <dbReference type="SAM" id="MobiDB-lite"/>
    </source>
</evidence>
<dbReference type="Proteomes" id="UP001066276">
    <property type="component" value="Chromosome 6"/>
</dbReference>